<dbReference type="PROSITE" id="PS51755">
    <property type="entry name" value="OMPR_PHOB"/>
    <property type="match status" value="1"/>
</dbReference>
<organism evidence="5 6">
    <name type="scientific">Bradyrhizobium erythrophlei</name>
    <dbReference type="NCBI Taxonomy" id="1437360"/>
    <lineage>
        <taxon>Bacteria</taxon>
        <taxon>Pseudomonadati</taxon>
        <taxon>Pseudomonadota</taxon>
        <taxon>Alphaproteobacteria</taxon>
        <taxon>Hyphomicrobiales</taxon>
        <taxon>Nitrobacteraceae</taxon>
        <taxon>Bradyrhizobium</taxon>
    </lineage>
</organism>
<sequence>MPEASASLVYVCDQWEIDLGRRELRSRGIPVPLGGRAFEIVTVLVQSASEFVTKDHMMERVWPGAIVGEGTLHVHISAVRKALGPDRGLLKTASGRGYRLLGSWTPQQRETTASSVLSSPVRTSGAPPPNNFPPLISRLVGRAAAAQSVRDLVSAYRVVTLTGPGGIGKTSLAIKAVRYLLTDFEDGAWLFELASLSDPDLVPSTVASTLGLKIAGEISAESVARAVGGRHILLVLDNCEHVIDAAANLAETITRLCPRTTIVATSREVLRIDGECVYRVPPLEVPTSGQAAPDYIMQYSAVELFVARTKALNAGFSPHAEDLASIAAICRHLDGMPLAIEFAAARAAVLSVQGVAAGLRDRFALLTAGRRTALPRHRTLRATLDWSYELLPETERRLLRRLAVFAGGFTVDAAVAVMTDTGFDASAVLDGIANLVAKSWVALDKSGGNAHWILLETIRAYTIEKLAEHAEADVAAEHHARHFRDLFVPQERGARSSLSDEDLARRVREIDNVRAALDWSFSPAGDHAIGIDLTAAYAPAWRHLSLMSECRERCERALLSLQSDATANTRLRMELQIALAASIFITMGPPDQATTLLTEALETAEALNDLHAQAGALSMLSPVYAFRGKYARALIAAEQIEQIARRIGDPIQLFLPNQHMGASLFVSGRPHEAQQYFERVLRSPAAPEDRRDAFYSNSNDHAVARAMLARALWTQGFTDQALNEARLSLKEQGTDHPLRLCRILNHGICRIAMVAGDFATADREIARLIEVATGLNALLWETAGRLLKGKLLVERGEFAQGLLVLRDAFKTCDRTGWHMSYDEFKGALALGLAGTGWLDEALIAVDDAMAADREGADGRGWYAPELLRIKGELLLQKAADQATLAAEDCFNQAAQMAREQGALSWELRTALSVARLRVSQGRRHEARALLASVYGRFTEGFATTDMQAARTLLDGLPP</sequence>
<keyword evidence="1 2" id="KW-0238">DNA-binding</keyword>
<dbReference type="InterPro" id="IPR011990">
    <property type="entry name" value="TPR-like_helical_dom_sf"/>
</dbReference>
<dbReference type="SUPFAM" id="SSF52540">
    <property type="entry name" value="P-loop containing nucleoside triphosphate hydrolases"/>
    <property type="match status" value="1"/>
</dbReference>
<dbReference type="GO" id="GO:0000160">
    <property type="term" value="P:phosphorelay signal transduction system"/>
    <property type="evidence" value="ECO:0007669"/>
    <property type="project" value="InterPro"/>
</dbReference>
<proteinExistence type="predicted"/>
<evidence type="ECO:0000256" key="1">
    <source>
        <dbReference type="ARBA" id="ARBA00023125"/>
    </source>
</evidence>
<dbReference type="GO" id="GO:0003677">
    <property type="term" value="F:DNA binding"/>
    <property type="evidence" value="ECO:0007669"/>
    <property type="project" value="UniProtKB-UniRule"/>
</dbReference>
<dbReference type="PANTHER" id="PTHR47691">
    <property type="entry name" value="REGULATOR-RELATED"/>
    <property type="match status" value="1"/>
</dbReference>
<dbReference type="Proteomes" id="UP000184096">
    <property type="component" value="Chromosome I"/>
</dbReference>
<dbReference type="Gene3D" id="3.40.50.300">
    <property type="entry name" value="P-loop containing nucleotide triphosphate hydrolases"/>
    <property type="match status" value="1"/>
</dbReference>
<dbReference type="InterPro" id="IPR016032">
    <property type="entry name" value="Sig_transdc_resp-reg_C-effctor"/>
</dbReference>
<feature type="compositionally biased region" description="Polar residues" evidence="3">
    <location>
        <begin position="109"/>
        <end position="122"/>
    </location>
</feature>
<evidence type="ECO:0000256" key="2">
    <source>
        <dbReference type="PROSITE-ProRule" id="PRU01091"/>
    </source>
</evidence>
<dbReference type="Gene3D" id="1.25.40.10">
    <property type="entry name" value="Tetratricopeptide repeat domain"/>
    <property type="match status" value="1"/>
</dbReference>
<dbReference type="Pfam" id="PF00486">
    <property type="entry name" value="Trans_reg_C"/>
    <property type="match status" value="1"/>
</dbReference>
<evidence type="ECO:0000313" key="5">
    <source>
        <dbReference type="EMBL" id="SHN67680.1"/>
    </source>
</evidence>
<dbReference type="InterPro" id="IPR036388">
    <property type="entry name" value="WH-like_DNA-bd_sf"/>
</dbReference>
<protein>
    <submittedName>
        <fullName evidence="5">Transcriptional regulator</fullName>
    </submittedName>
</protein>
<dbReference type="GO" id="GO:0006355">
    <property type="term" value="P:regulation of DNA-templated transcription"/>
    <property type="evidence" value="ECO:0007669"/>
    <property type="project" value="InterPro"/>
</dbReference>
<feature type="region of interest" description="Disordered" evidence="3">
    <location>
        <begin position="109"/>
        <end position="130"/>
    </location>
</feature>
<dbReference type="RefSeq" id="WP_172805988.1">
    <property type="nucleotide sequence ID" value="NZ_LT670849.1"/>
</dbReference>
<dbReference type="SMART" id="SM00862">
    <property type="entry name" value="Trans_reg_C"/>
    <property type="match status" value="1"/>
</dbReference>
<gene>
    <name evidence="5" type="ORF">SAMN05444170_1229</name>
</gene>
<feature type="domain" description="OmpR/PhoB-type" evidence="4">
    <location>
        <begin position="6"/>
        <end position="102"/>
    </location>
</feature>
<accession>A0A1M7TAC6</accession>
<evidence type="ECO:0000313" key="6">
    <source>
        <dbReference type="Proteomes" id="UP000184096"/>
    </source>
</evidence>
<keyword evidence="6" id="KW-1185">Reference proteome</keyword>
<dbReference type="EMBL" id="LT670849">
    <property type="protein sequence ID" value="SHN67680.1"/>
    <property type="molecule type" value="Genomic_DNA"/>
</dbReference>
<reference evidence="6" key="1">
    <citation type="submission" date="2016-11" db="EMBL/GenBank/DDBJ databases">
        <authorList>
            <person name="Varghese N."/>
            <person name="Submissions S."/>
        </authorList>
    </citation>
    <scope>NUCLEOTIDE SEQUENCE [LARGE SCALE GENOMIC DNA]</scope>
    <source>
        <strain evidence="6">GAS401</strain>
    </source>
</reference>
<dbReference type="SUPFAM" id="SSF46894">
    <property type="entry name" value="C-terminal effector domain of the bipartite response regulators"/>
    <property type="match status" value="1"/>
</dbReference>
<dbReference type="InterPro" id="IPR058852">
    <property type="entry name" value="HTH_77"/>
</dbReference>
<evidence type="ECO:0000256" key="3">
    <source>
        <dbReference type="SAM" id="MobiDB-lite"/>
    </source>
</evidence>
<dbReference type="CDD" id="cd00383">
    <property type="entry name" value="trans_reg_C"/>
    <property type="match status" value="1"/>
</dbReference>
<dbReference type="PANTHER" id="PTHR47691:SF3">
    <property type="entry name" value="HTH-TYPE TRANSCRIPTIONAL REGULATOR RV0890C-RELATED"/>
    <property type="match status" value="1"/>
</dbReference>
<dbReference type="AlphaFoldDB" id="A0A1M7TAC6"/>
<evidence type="ECO:0000259" key="4">
    <source>
        <dbReference type="PROSITE" id="PS51755"/>
    </source>
</evidence>
<feature type="DNA-binding region" description="OmpR/PhoB-type" evidence="2">
    <location>
        <begin position="6"/>
        <end position="102"/>
    </location>
</feature>
<dbReference type="PRINTS" id="PR00364">
    <property type="entry name" value="DISEASERSIST"/>
</dbReference>
<dbReference type="Gene3D" id="1.10.10.10">
    <property type="entry name" value="Winged helix-like DNA-binding domain superfamily/Winged helix DNA-binding domain"/>
    <property type="match status" value="1"/>
</dbReference>
<dbReference type="Pfam" id="PF25872">
    <property type="entry name" value="HTH_77"/>
    <property type="match status" value="1"/>
</dbReference>
<dbReference type="InterPro" id="IPR001867">
    <property type="entry name" value="OmpR/PhoB-type_DNA-bd"/>
</dbReference>
<dbReference type="InterPro" id="IPR027417">
    <property type="entry name" value="P-loop_NTPase"/>
</dbReference>
<dbReference type="SUPFAM" id="SSF48452">
    <property type="entry name" value="TPR-like"/>
    <property type="match status" value="1"/>
</dbReference>
<name>A0A1M7TAC6_9BRAD</name>